<feature type="repeat" description="NHL" evidence="2">
    <location>
        <begin position="218"/>
        <end position="261"/>
    </location>
</feature>
<evidence type="ECO:0000256" key="2">
    <source>
        <dbReference type="PROSITE-ProRule" id="PRU00504"/>
    </source>
</evidence>
<dbReference type="PROSITE" id="PS51257">
    <property type="entry name" value="PROKAR_LIPOPROTEIN"/>
    <property type="match status" value="1"/>
</dbReference>
<keyword evidence="4" id="KW-1185">Reference proteome</keyword>
<reference evidence="3" key="1">
    <citation type="submission" date="2019-04" db="EMBL/GenBank/DDBJ databases">
        <authorList>
            <consortium name="Science for Life Laboratories"/>
        </authorList>
    </citation>
    <scope>NUCLEOTIDE SEQUENCE</scope>
    <source>
        <strain evidence="3">MBLW1</strain>
    </source>
</reference>
<protein>
    <recommendedName>
        <fullName evidence="5">SMP-30/Gluconolactonase/LRE-like region domain-containing protein</fullName>
    </recommendedName>
</protein>
<dbReference type="PROSITE" id="PS51125">
    <property type="entry name" value="NHL"/>
    <property type="match status" value="4"/>
</dbReference>
<dbReference type="KEGG" id="tim:GMBLW1_14300"/>
<keyword evidence="1" id="KW-0677">Repeat</keyword>
<dbReference type="AlphaFoldDB" id="A0A6C2YLS3"/>
<accession>A0A6C2YLS3</accession>
<dbReference type="EMBL" id="LR593887">
    <property type="protein sequence ID" value="VTS01679.1"/>
    <property type="molecule type" value="Genomic_DNA"/>
</dbReference>
<evidence type="ECO:0000313" key="3">
    <source>
        <dbReference type="EMBL" id="VIP02530.1"/>
    </source>
</evidence>
<feature type="repeat" description="NHL" evidence="2">
    <location>
        <begin position="269"/>
        <end position="303"/>
    </location>
</feature>
<evidence type="ECO:0008006" key="5">
    <source>
        <dbReference type="Google" id="ProtNLM"/>
    </source>
</evidence>
<dbReference type="RefSeq" id="WP_197740686.1">
    <property type="nucleotide sequence ID" value="NZ_LR593887.1"/>
</dbReference>
<dbReference type="Proteomes" id="UP000464378">
    <property type="component" value="Chromosome"/>
</dbReference>
<dbReference type="Pfam" id="PF01436">
    <property type="entry name" value="NHL"/>
    <property type="match status" value="3"/>
</dbReference>
<dbReference type="PANTHER" id="PTHR24104:SF25">
    <property type="entry name" value="PROTEIN LIN-41"/>
    <property type="match status" value="1"/>
</dbReference>
<gene>
    <name evidence="3" type="ORF">GMBLW1_14300</name>
</gene>
<dbReference type="GO" id="GO:0008270">
    <property type="term" value="F:zinc ion binding"/>
    <property type="evidence" value="ECO:0007669"/>
    <property type="project" value="UniProtKB-KW"/>
</dbReference>
<name>A0A6C2YLS3_9BACT</name>
<sequence length="307" mass="33693">MTQRVPIRVMVLLGLLAGILGCGTGPRAAPDAIWGERGVLDGMLARPRAITIDAQDRLYVVDFTARIQVFDLDGNYRGPTWTTPDFRNGRPSGLGTTRDGNLIVCDSHYHCLRIYSPSGELLDTFGGQAGSRPGEFGYISDAVQDADGFIYLSEFDPNHRISKLDASGKFVATWGRPGIEPGEFSRLRALALGPDGLLYAADACNHRIQVFTKDGQLVRIFGGSGSEPGQLQYPYDLAFDAEGMLIVAEYGNHRVQRFSPTGESLGIWGSRGRQPGQLANPWALAVDRFGRVHIVDTENHRVQRIRF</sequence>
<dbReference type="InterPro" id="IPR011042">
    <property type="entry name" value="6-blade_b-propeller_TolB-like"/>
</dbReference>
<feature type="repeat" description="NHL" evidence="2">
    <location>
        <begin position="90"/>
        <end position="118"/>
    </location>
</feature>
<proteinExistence type="predicted"/>
<dbReference type="InterPro" id="IPR001258">
    <property type="entry name" value="NHL_repeat"/>
</dbReference>
<dbReference type="Gene3D" id="2.120.10.30">
    <property type="entry name" value="TolB, C-terminal domain"/>
    <property type="match status" value="4"/>
</dbReference>
<dbReference type="SUPFAM" id="SSF63829">
    <property type="entry name" value="Calcium-dependent phosphotriesterase"/>
    <property type="match status" value="1"/>
</dbReference>
<organism evidence="3">
    <name type="scientific">Tuwongella immobilis</name>
    <dbReference type="NCBI Taxonomy" id="692036"/>
    <lineage>
        <taxon>Bacteria</taxon>
        <taxon>Pseudomonadati</taxon>
        <taxon>Planctomycetota</taxon>
        <taxon>Planctomycetia</taxon>
        <taxon>Gemmatales</taxon>
        <taxon>Gemmataceae</taxon>
        <taxon>Tuwongella</taxon>
    </lineage>
</organism>
<evidence type="ECO:0000313" key="4">
    <source>
        <dbReference type="Proteomes" id="UP000464378"/>
    </source>
</evidence>
<dbReference type="InParanoid" id="A0A6C2YLS3"/>
<dbReference type="EMBL" id="LR586016">
    <property type="protein sequence ID" value="VIP02530.1"/>
    <property type="molecule type" value="Genomic_DNA"/>
</dbReference>
<dbReference type="PANTHER" id="PTHR24104">
    <property type="entry name" value="E3 UBIQUITIN-PROTEIN LIGASE NHLRC1-RELATED"/>
    <property type="match status" value="1"/>
</dbReference>
<feature type="repeat" description="NHL" evidence="2">
    <location>
        <begin position="175"/>
        <end position="214"/>
    </location>
</feature>
<evidence type="ECO:0000256" key="1">
    <source>
        <dbReference type="ARBA" id="ARBA00022737"/>
    </source>
</evidence>
<dbReference type="CDD" id="cd14956">
    <property type="entry name" value="NHL_like_3"/>
    <property type="match status" value="1"/>
</dbReference>
<dbReference type="InterPro" id="IPR050952">
    <property type="entry name" value="TRIM-NHL_E3_ligases"/>
</dbReference>